<evidence type="ECO:0000259" key="1">
    <source>
        <dbReference type="PROSITE" id="PS51071"/>
    </source>
</evidence>
<gene>
    <name evidence="2" type="ORF">FEZ48_03990</name>
</gene>
<dbReference type="InterPro" id="IPR047640">
    <property type="entry name" value="RpiR-like"/>
</dbReference>
<dbReference type="PANTHER" id="PTHR30514">
    <property type="entry name" value="GLUCOKINASE"/>
    <property type="match status" value="1"/>
</dbReference>
<dbReference type="GO" id="GO:0097367">
    <property type="term" value="F:carbohydrate derivative binding"/>
    <property type="evidence" value="ECO:0007669"/>
    <property type="project" value="InterPro"/>
</dbReference>
<proteinExistence type="predicted"/>
<dbReference type="EMBL" id="VBTE01000008">
    <property type="protein sequence ID" value="TLQ08401.1"/>
    <property type="molecule type" value="Genomic_DNA"/>
</dbReference>
<dbReference type="Gene3D" id="3.40.50.10490">
    <property type="entry name" value="Glucose-6-phosphate isomerase like protein, domain 1"/>
    <property type="match status" value="1"/>
</dbReference>
<evidence type="ECO:0000313" key="2">
    <source>
        <dbReference type="EMBL" id="TLQ08401.1"/>
    </source>
</evidence>
<dbReference type="SUPFAM" id="SSF46689">
    <property type="entry name" value="Homeodomain-like"/>
    <property type="match status" value="1"/>
</dbReference>
<dbReference type="PANTHER" id="PTHR30514:SF10">
    <property type="entry name" value="MURR_RPIR FAMILY TRANSCRIPTIONAL REGULATOR"/>
    <property type="match status" value="1"/>
</dbReference>
<dbReference type="InterPro" id="IPR036388">
    <property type="entry name" value="WH-like_DNA-bd_sf"/>
</dbReference>
<dbReference type="PROSITE" id="PS51071">
    <property type="entry name" value="HTH_RPIR"/>
    <property type="match status" value="1"/>
</dbReference>
<dbReference type="InterPro" id="IPR000281">
    <property type="entry name" value="HTH_RpiR"/>
</dbReference>
<dbReference type="Proteomes" id="UP000307201">
    <property type="component" value="Unassembled WGS sequence"/>
</dbReference>
<dbReference type="GO" id="GO:0003677">
    <property type="term" value="F:DNA binding"/>
    <property type="evidence" value="ECO:0007669"/>
    <property type="project" value="InterPro"/>
</dbReference>
<organism evidence="2 3">
    <name type="scientific">Marinilactibacillus psychrotolerans</name>
    <dbReference type="NCBI Taxonomy" id="191770"/>
    <lineage>
        <taxon>Bacteria</taxon>
        <taxon>Bacillati</taxon>
        <taxon>Bacillota</taxon>
        <taxon>Bacilli</taxon>
        <taxon>Lactobacillales</taxon>
        <taxon>Carnobacteriaceae</taxon>
        <taxon>Marinilactibacillus</taxon>
    </lineage>
</organism>
<sequence length="222" mass="25244">MAHFFNTSIKGGIFLIFTKLKNLEQLTTSEQTLVDYILANPNFILKNDPTTISEEAFVSVSTIYRLLNKLNFNGLNDLKVQLARGLNSYKDMSDPIDINYPIIEEDTHYQLMRNLRSVYTETLTDTFNLNSPVLLSQLERVLTNAQTIEIFTSSANIYLAKNFQFQMQEIGRNVLVPIDEYMQRLTAANSTPDHLAIVISFGGRGAIVQEILGNRKIVWKEG</sequence>
<dbReference type="SUPFAM" id="SSF53697">
    <property type="entry name" value="SIS domain"/>
    <property type="match status" value="1"/>
</dbReference>
<dbReference type="AlphaFoldDB" id="A0A5R9C5U8"/>
<dbReference type="Gene3D" id="1.10.10.10">
    <property type="entry name" value="Winged helix-like DNA-binding domain superfamily/Winged helix DNA-binding domain"/>
    <property type="match status" value="1"/>
</dbReference>
<evidence type="ECO:0000313" key="3">
    <source>
        <dbReference type="Proteomes" id="UP000307201"/>
    </source>
</evidence>
<dbReference type="InterPro" id="IPR009057">
    <property type="entry name" value="Homeodomain-like_sf"/>
</dbReference>
<name>A0A5R9C5U8_9LACT</name>
<dbReference type="GO" id="GO:1901135">
    <property type="term" value="P:carbohydrate derivative metabolic process"/>
    <property type="evidence" value="ECO:0007669"/>
    <property type="project" value="InterPro"/>
</dbReference>
<reference evidence="2 3" key="1">
    <citation type="submission" date="2019-05" db="EMBL/GenBank/DDBJ databases">
        <title>The metagenome of a microbial culture collection derived from dairy environment covers the genomic content of the human microbiome.</title>
        <authorList>
            <person name="Roder T."/>
            <person name="Wuthrich D."/>
            <person name="Sattari Z."/>
            <person name="Von Ah U."/>
            <person name="Bar C."/>
            <person name="Ronchi F."/>
            <person name="Macpherson A.J."/>
            <person name="Ganal-Vonarburg S.C."/>
            <person name="Bruggmann R."/>
            <person name="Vergeres G."/>
        </authorList>
    </citation>
    <scope>NUCLEOTIDE SEQUENCE [LARGE SCALE GENOMIC DNA]</scope>
    <source>
        <strain evidence="2 3">FAM 24235</strain>
    </source>
</reference>
<comment type="caution">
    <text evidence="2">The sequence shown here is derived from an EMBL/GenBank/DDBJ whole genome shotgun (WGS) entry which is preliminary data.</text>
</comment>
<feature type="domain" description="HTH rpiR-type" evidence="1">
    <location>
        <begin position="13"/>
        <end position="89"/>
    </location>
</feature>
<dbReference type="Pfam" id="PF01418">
    <property type="entry name" value="HTH_6"/>
    <property type="match status" value="1"/>
</dbReference>
<dbReference type="OrthoDB" id="3684496at2"/>
<accession>A0A5R9C5U8</accession>
<dbReference type="GO" id="GO:0003700">
    <property type="term" value="F:DNA-binding transcription factor activity"/>
    <property type="evidence" value="ECO:0007669"/>
    <property type="project" value="InterPro"/>
</dbReference>
<dbReference type="InterPro" id="IPR046348">
    <property type="entry name" value="SIS_dom_sf"/>
</dbReference>
<protein>
    <submittedName>
        <fullName evidence="2">MurR/RpiR family transcriptional regulator</fullName>
    </submittedName>
</protein>